<dbReference type="PANTHER" id="PTHR35936:SF17">
    <property type="entry name" value="ARGININE-BINDING EXTRACELLULAR PROTEIN ARTP"/>
    <property type="match status" value="1"/>
</dbReference>
<evidence type="ECO:0000259" key="3">
    <source>
        <dbReference type="SMART" id="SM00079"/>
    </source>
</evidence>
<dbReference type="InterPro" id="IPR001320">
    <property type="entry name" value="Iontro_rcpt_C"/>
</dbReference>
<dbReference type="SMART" id="SM00062">
    <property type="entry name" value="PBPb"/>
    <property type="match status" value="1"/>
</dbReference>
<sequence length="283" mass="30721">MMDIKDVQIYSMKLWGVHGMKKLFLLLLTVCLLGTAALTAGCGQSDSAEQSGKKVLRVGMDASYPPFGSQNQETKDYEGFDVDIIRAIGAEEGFDVEISNRSFDGLIPALQAKEIDVAINDITITDDRKQSVDFSKPYYIAGLGVVVRSDNDTIHTAEDLQGKTLGVSIGSTGEEAARKIPGANVRVFNAINEAFLEVQNGGVDAVVNDIPTNEYYVSHAGNKNVRTAEVALTKEDLGIAVLKGNTELLTKIDDGLAKIKANGKFSEIYEKWFGKQPPQELLQ</sequence>
<dbReference type="STRING" id="500635.MITSMUL_05329"/>
<keyword evidence="5" id="KW-1185">Reference proteome</keyword>
<evidence type="ECO:0000259" key="2">
    <source>
        <dbReference type="SMART" id="SM00062"/>
    </source>
</evidence>
<accession>C9KQ21</accession>
<dbReference type="InterPro" id="IPR001638">
    <property type="entry name" value="Solute-binding_3/MltF_N"/>
</dbReference>
<feature type="domain" description="Solute-binding protein family 3/N-terminal" evidence="2">
    <location>
        <begin position="55"/>
        <end position="276"/>
    </location>
</feature>
<dbReference type="PANTHER" id="PTHR35936">
    <property type="entry name" value="MEMBRANE-BOUND LYTIC MUREIN TRANSGLYCOSYLASE F"/>
    <property type="match status" value="1"/>
</dbReference>
<name>C9KQ21_9FIRM</name>
<dbReference type="Gene3D" id="3.40.190.10">
    <property type="entry name" value="Periplasmic binding protein-like II"/>
    <property type="match status" value="2"/>
</dbReference>
<dbReference type="Pfam" id="PF00497">
    <property type="entry name" value="SBP_bac_3"/>
    <property type="match status" value="1"/>
</dbReference>
<organism evidence="4 5">
    <name type="scientific">Mitsuokella multacida DSM 20544</name>
    <dbReference type="NCBI Taxonomy" id="500635"/>
    <lineage>
        <taxon>Bacteria</taxon>
        <taxon>Bacillati</taxon>
        <taxon>Bacillota</taxon>
        <taxon>Negativicutes</taxon>
        <taxon>Selenomonadales</taxon>
        <taxon>Selenomonadaceae</taxon>
        <taxon>Mitsuokella</taxon>
    </lineage>
</organism>
<reference evidence="4" key="1">
    <citation type="submission" date="2009-09" db="EMBL/GenBank/DDBJ databases">
        <authorList>
            <person name="Weinstock G."/>
            <person name="Sodergren E."/>
            <person name="Clifton S."/>
            <person name="Fulton L."/>
            <person name="Fulton B."/>
            <person name="Courtney L."/>
            <person name="Fronick C."/>
            <person name="Harrison M."/>
            <person name="Strong C."/>
            <person name="Farmer C."/>
            <person name="Delahaunty K."/>
            <person name="Markovic C."/>
            <person name="Hall O."/>
            <person name="Minx P."/>
            <person name="Tomlinson C."/>
            <person name="Mitreva M."/>
            <person name="Nelson J."/>
            <person name="Hou S."/>
            <person name="Wollam A."/>
            <person name="Pepin K.H."/>
            <person name="Johnson M."/>
            <person name="Bhonagiri V."/>
            <person name="Nash W.E."/>
            <person name="Warren W."/>
            <person name="Chinwalla A."/>
            <person name="Mardis E.R."/>
            <person name="Wilson R.K."/>
        </authorList>
    </citation>
    <scope>NUCLEOTIDE SEQUENCE [LARGE SCALE GENOMIC DNA]</scope>
    <source>
        <strain evidence="4">DSM 20544</strain>
    </source>
</reference>
<dbReference type="GO" id="GO:0015276">
    <property type="term" value="F:ligand-gated monoatomic ion channel activity"/>
    <property type="evidence" value="ECO:0007669"/>
    <property type="project" value="InterPro"/>
</dbReference>
<evidence type="ECO:0000313" key="4">
    <source>
        <dbReference type="EMBL" id="EEX68326.1"/>
    </source>
</evidence>
<dbReference type="GeneID" id="93482236"/>
<dbReference type="Proteomes" id="UP000003671">
    <property type="component" value="Unassembled WGS sequence"/>
</dbReference>
<evidence type="ECO:0000256" key="1">
    <source>
        <dbReference type="ARBA" id="ARBA00022729"/>
    </source>
</evidence>
<proteinExistence type="predicted"/>
<dbReference type="SMART" id="SM00079">
    <property type="entry name" value="PBPe"/>
    <property type="match status" value="1"/>
</dbReference>
<dbReference type="PATRIC" id="fig|500635.8.peg.1960"/>
<dbReference type="HOGENOM" id="CLU_019602_18_2_9"/>
<protein>
    <submittedName>
        <fullName evidence="4">ABC transporter, substrate-binding protein, family 3</fullName>
    </submittedName>
</protein>
<dbReference type="RefSeq" id="WP_005842522.1">
    <property type="nucleotide sequence ID" value="NZ_GG697142.2"/>
</dbReference>
<evidence type="ECO:0000313" key="5">
    <source>
        <dbReference type="Proteomes" id="UP000003671"/>
    </source>
</evidence>
<dbReference type="eggNOG" id="COG0834">
    <property type="taxonomic scope" value="Bacteria"/>
</dbReference>
<feature type="domain" description="Ionotropic glutamate receptor C-terminal" evidence="3">
    <location>
        <begin position="55"/>
        <end position="275"/>
    </location>
</feature>
<dbReference type="GO" id="GO:0016020">
    <property type="term" value="C:membrane"/>
    <property type="evidence" value="ECO:0007669"/>
    <property type="project" value="InterPro"/>
</dbReference>
<dbReference type="CDD" id="cd13624">
    <property type="entry name" value="PBP2_Arg_Lys_His"/>
    <property type="match status" value="1"/>
</dbReference>
<comment type="caution">
    <text evidence="4">The sequence shown here is derived from an EMBL/GenBank/DDBJ whole genome shotgun (WGS) entry which is preliminary data.</text>
</comment>
<gene>
    <name evidence="4" type="ORF">MITSMUL_05329</name>
</gene>
<dbReference type="AlphaFoldDB" id="C9KQ21"/>
<dbReference type="SUPFAM" id="SSF53850">
    <property type="entry name" value="Periplasmic binding protein-like II"/>
    <property type="match status" value="1"/>
</dbReference>
<keyword evidence="1" id="KW-0732">Signal</keyword>
<dbReference type="EMBL" id="ABWK02000020">
    <property type="protein sequence ID" value="EEX68326.1"/>
    <property type="molecule type" value="Genomic_DNA"/>
</dbReference>